<evidence type="ECO:0000313" key="4">
    <source>
        <dbReference type="Proteomes" id="UP001189429"/>
    </source>
</evidence>
<name>A0ABN9WNC5_9DINO</name>
<accession>A0ABN9WNC5</accession>
<reference evidence="3" key="1">
    <citation type="submission" date="2023-10" db="EMBL/GenBank/DDBJ databases">
        <authorList>
            <person name="Chen Y."/>
            <person name="Shah S."/>
            <person name="Dougan E. K."/>
            <person name="Thang M."/>
            <person name="Chan C."/>
        </authorList>
    </citation>
    <scope>NUCLEOTIDE SEQUENCE [LARGE SCALE GENOMIC DNA]</scope>
</reference>
<keyword evidence="2" id="KW-0472">Membrane</keyword>
<evidence type="ECO:0000256" key="2">
    <source>
        <dbReference type="SAM" id="Phobius"/>
    </source>
</evidence>
<evidence type="ECO:0000313" key="3">
    <source>
        <dbReference type="EMBL" id="CAK0888146.1"/>
    </source>
</evidence>
<keyword evidence="2" id="KW-1133">Transmembrane helix</keyword>
<evidence type="ECO:0000256" key="1">
    <source>
        <dbReference type="SAM" id="MobiDB-lite"/>
    </source>
</evidence>
<gene>
    <name evidence="3" type="ORF">PCOR1329_LOCUS68994</name>
</gene>
<sequence length="170" mass="18663">DGACPAVLRRQSWRGMLKRLKVLLYVGASTLLGSAIYFRIRAEEEWQASGYASTLPAVVRFQSQAPSTTEGALPELPAPGSPPRPPRGAGCSVCALGRDGAALLFISTRLDGLGAQVINSRQHRDGPWRLRRGSPSRRRPAEVARRRRRGRKSERDVDMFVGKGKNTQTQ</sequence>
<dbReference type="Proteomes" id="UP001189429">
    <property type="component" value="Unassembled WGS sequence"/>
</dbReference>
<organism evidence="3 4">
    <name type="scientific">Prorocentrum cordatum</name>
    <dbReference type="NCBI Taxonomy" id="2364126"/>
    <lineage>
        <taxon>Eukaryota</taxon>
        <taxon>Sar</taxon>
        <taxon>Alveolata</taxon>
        <taxon>Dinophyceae</taxon>
        <taxon>Prorocentrales</taxon>
        <taxon>Prorocentraceae</taxon>
        <taxon>Prorocentrum</taxon>
    </lineage>
</organism>
<comment type="caution">
    <text evidence="3">The sequence shown here is derived from an EMBL/GenBank/DDBJ whole genome shotgun (WGS) entry which is preliminary data.</text>
</comment>
<feature type="region of interest" description="Disordered" evidence="1">
    <location>
        <begin position="124"/>
        <end position="170"/>
    </location>
</feature>
<proteinExistence type="predicted"/>
<feature type="region of interest" description="Disordered" evidence="1">
    <location>
        <begin position="66"/>
        <end position="89"/>
    </location>
</feature>
<keyword evidence="4" id="KW-1185">Reference proteome</keyword>
<protein>
    <submittedName>
        <fullName evidence="3">Uncharacterized protein</fullName>
    </submittedName>
</protein>
<feature type="compositionally biased region" description="Pro residues" evidence="1">
    <location>
        <begin position="76"/>
        <end position="86"/>
    </location>
</feature>
<dbReference type="EMBL" id="CAUYUJ010019033">
    <property type="protein sequence ID" value="CAK0888146.1"/>
    <property type="molecule type" value="Genomic_DNA"/>
</dbReference>
<keyword evidence="2" id="KW-0812">Transmembrane</keyword>
<feature type="compositionally biased region" description="Basic residues" evidence="1">
    <location>
        <begin position="129"/>
        <end position="138"/>
    </location>
</feature>
<feature type="non-terminal residue" evidence="3">
    <location>
        <position position="1"/>
    </location>
</feature>
<feature type="transmembrane region" description="Helical" evidence="2">
    <location>
        <begin position="22"/>
        <end position="40"/>
    </location>
</feature>